<keyword evidence="5 9" id="KW-0812">Transmembrane</keyword>
<evidence type="ECO:0000256" key="9">
    <source>
        <dbReference type="SAM" id="Phobius"/>
    </source>
</evidence>
<evidence type="ECO:0000256" key="6">
    <source>
        <dbReference type="ARBA" id="ARBA00022989"/>
    </source>
</evidence>
<evidence type="ECO:0000256" key="8">
    <source>
        <dbReference type="PIRNR" id="PIRNR028784"/>
    </source>
</evidence>
<dbReference type="PANTHER" id="PTHR34702:SF1">
    <property type="entry name" value="NA(+)_H(+) ANTIPORTER SUBUNIT F"/>
    <property type="match status" value="1"/>
</dbReference>
<keyword evidence="8" id="KW-0406">Ion transport</keyword>
<protein>
    <submittedName>
        <fullName evidence="10">Na(+)/H(+) antiporter subunit F</fullName>
    </submittedName>
</protein>
<reference evidence="10" key="1">
    <citation type="submission" date="2016-10" db="EMBL/GenBank/DDBJ databases">
        <title>Draft genome sequences of four alkaliphilic bacteria belonging to the Anaerobacillus genus.</title>
        <authorList>
            <person name="Bassil N.M."/>
            <person name="Lloyd J.R."/>
        </authorList>
    </citation>
    <scope>NUCLEOTIDE SEQUENCE [LARGE SCALE GENOMIC DNA]</scope>
    <source>
        <strain evidence="10">NB2006</strain>
    </source>
</reference>
<dbReference type="AlphaFoldDB" id="A0A1S2LRA2"/>
<keyword evidence="8" id="KW-0050">Antiport</keyword>
<keyword evidence="7 8" id="KW-0472">Membrane</keyword>
<proteinExistence type="inferred from homology"/>
<name>A0A1S2LRA2_9BACI</name>
<dbReference type="EMBL" id="LQXD01000109">
    <property type="protein sequence ID" value="OIJ15038.1"/>
    <property type="molecule type" value="Genomic_DNA"/>
</dbReference>
<dbReference type="Pfam" id="PF04066">
    <property type="entry name" value="MrpF_PhaF"/>
    <property type="match status" value="1"/>
</dbReference>
<sequence>MLEISLNIALIIMSMSIFVCFIRIVKGPTMSDRVVALDTIGITLIGIIGIIMIIQNTLAYAEVILVIAILAFIGTIALAKFIEGGVIFDRDRN</sequence>
<dbReference type="OrthoDB" id="9799958at2"/>
<comment type="subcellular location">
    <subcellularLocation>
        <location evidence="1 8">Cell membrane</location>
        <topology evidence="1 8">Multi-pass membrane protein</topology>
    </subcellularLocation>
</comment>
<dbReference type="GO" id="GO:0015385">
    <property type="term" value="F:sodium:proton antiporter activity"/>
    <property type="evidence" value="ECO:0007669"/>
    <property type="project" value="TreeGrafter"/>
</dbReference>
<keyword evidence="3 8" id="KW-0813">Transport</keyword>
<accession>A0A1S2LRA2</accession>
<comment type="caution">
    <text evidence="10">The sequence shown here is derived from an EMBL/GenBank/DDBJ whole genome shotgun (WGS) entry which is preliminary data.</text>
</comment>
<organism evidence="10">
    <name type="scientific">Anaerobacillus isosaccharinicus</name>
    <dbReference type="NCBI Taxonomy" id="1532552"/>
    <lineage>
        <taxon>Bacteria</taxon>
        <taxon>Bacillati</taxon>
        <taxon>Bacillota</taxon>
        <taxon>Bacilli</taxon>
        <taxon>Bacillales</taxon>
        <taxon>Bacillaceae</taxon>
        <taxon>Anaerobacillus</taxon>
    </lineage>
</organism>
<evidence type="ECO:0000256" key="2">
    <source>
        <dbReference type="ARBA" id="ARBA00009212"/>
    </source>
</evidence>
<feature type="transmembrane region" description="Helical" evidence="9">
    <location>
        <begin position="6"/>
        <end position="25"/>
    </location>
</feature>
<evidence type="ECO:0000313" key="10">
    <source>
        <dbReference type="EMBL" id="OIJ15038.1"/>
    </source>
</evidence>
<comment type="similarity">
    <text evidence="2 8">Belongs to the CPA3 antiporters (TC 2.A.63) subunit F family.</text>
</comment>
<dbReference type="PANTHER" id="PTHR34702">
    <property type="entry name" value="NA(+)/H(+) ANTIPORTER SUBUNIT F1"/>
    <property type="match status" value="1"/>
</dbReference>
<keyword evidence="6 9" id="KW-1133">Transmembrane helix</keyword>
<dbReference type="InterPro" id="IPR007208">
    <property type="entry name" value="MrpF/PhaF-like"/>
</dbReference>
<evidence type="ECO:0000256" key="7">
    <source>
        <dbReference type="ARBA" id="ARBA00023136"/>
    </source>
</evidence>
<gene>
    <name evidence="10" type="ORF">AWH56_12545</name>
</gene>
<feature type="transmembrane region" description="Helical" evidence="9">
    <location>
        <begin position="34"/>
        <end position="54"/>
    </location>
</feature>
<keyword evidence="4 8" id="KW-1003">Cell membrane</keyword>
<evidence type="ECO:0000256" key="1">
    <source>
        <dbReference type="ARBA" id="ARBA00004651"/>
    </source>
</evidence>
<dbReference type="GO" id="GO:0005886">
    <property type="term" value="C:plasma membrane"/>
    <property type="evidence" value="ECO:0007669"/>
    <property type="project" value="UniProtKB-SubCell"/>
</dbReference>
<evidence type="ECO:0000256" key="3">
    <source>
        <dbReference type="ARBA" id="ARBA00022448"/>
    </source>
</evidence>
<dbReference type="KEGG" id="aia:AWH56_000580"/>
<feature type="transmembrane region" description="Helical" evidence="9">
    <location>
        <begin position="60"/>
        <end position="82"/>
    </location>
</feature>
<dbReference type="PIRSF" id="PIRSF028784">
    <property type="entry name" value="MrpF"/>
    <property type="match status" value="1"/>
</dbReference>
<dbReference type="NCBIfam" id="NF009248">
    <property type="entry name" value="PRK12600.1"/>
    <property type="match status" value="1"/>
</dbReference>
<evidence type="ECO:0000256" key="5">
    <source>
        <dbReference type="ARBA" id="ARBA00022692"/>
    </source>
</evidence>
<evidence type="ECO:0000256" key="4">
    <source>
        <dbReference type="ARBA" id="ARBA00022475"/>
    </source>
</evidence>